<dbReference type="PANTHER" id="PTHR21152:SF24">
    <property type="entry name" value="ALANINE--GLYOXYLATE AMINOTRANSFERASE 1"/>
    <property type="match status" value="1"/>
</dbReference>
<evidence type="ECO:0000256" key="1">
    <source>
        <dbReference type="ARBA" id="ARBA00001933"/>
    </source>
</evidence>
<evidence type="ECO:0000256" key="5">
    <source>
        <dbReference type="ARBA" id="ARBA00022898"/>
    </source>
</evidence>
<dbReference type="Proteomes" id="UP000192478">
    <property type="component" value="Chromosome"/>
</dbReference>
<dbReference type="InterPro" id="IPR015424">
    <property type="entry name" value="PyrdxlP-dep_Trfase"/>
</dbReference>
<feature type="binding site" evidence="6">
    <location>
        <position position="334"/>
    </location>
    <ligand>
        <name>substrate</name>
    </ligand>
</feature>
<dbReference type="KEGG" id="cfm:BJL90_09720"/>
<evidence type="ECO:0000256" key="8">
    <source>
        <dbReference type="RuleBase" id="RU004075"/>
    </source>
</evidence>
<dbReference type="EC" id="2.-.-.-" evidence="12"/>
<protein>
    <submittedName>
        <fullName evidence="12">Purine catabolism protein PucG</fullName>
        <ecNumber evidence="12">2.-.-.-</ecNumber>
    </submittedName>
    <submittedName>
        <fullName evidence="11">Serine-pyruvate aminotransferase/archaeal aspartate aminotransferase</fullName>
    </submittedName>
</protein>
<evidence type="ECO:0000259" key="10">
    <source>
        <dbReference type="Pfam" id="PF00266"/>
    </source>
</evidence>
<dbReference type="PROSITE" id="PS00595">
    <property type="entry name" value="AA_TRANSFER_CLASS_5"/>
    <property type="match status" value="1"/>
</dbReference>
<keyword evidence="4 12" id="KW-0808">Transferase</keyword>
<dbReference type="AlphaFoldDB" id="A0AAC9RGK0"/>
<dbReference type="RefSeq" id="WP_070967183.1">
    <property type="nucleotide sequence ID" value="NZ_CP017603.1"/>
</dbReference>
<comment type="cofactor">
    <cofactor evidence="1 7 9">
        <name>pyridoxal 5'-phosphate</name>
        <dbReference type="ChEBI" id="CHEBI:597326"/>
    </cofactor>
</comment>
<dbReference type="EMBL" id="CP017603">
    <property type="protein sequence ID" value="AOY76154.1"/>
    <property type="molecule type" value="Genomic_DNA"/>
</dbReference>
<accession>A0AAC9RGK0</accession>
<evidence type="ECO:0000313" key="12">
    <source>
        <dbReference type="EMBL" id="ARE86526.1"/>
    </source>
</evidence>
<dbReference type="GO" id="GO:0008453">
    <property type="term" value="F:alanine-glyoxylate transaminase activity"/>
    <property type="evidence" value="ECO:0007669"/>
    <property type="project" value="TreeGrafter"/>
</dbReference>
<gene>
    <name evidence="12" type="primary">pucG</name>
    <name evidence="11" type="ORF">BJL90_09720</name>
    <name evidence="12" type="ORF">CLFO_08480</name>
</gene>
<sequence>MKVPLIMTPGPTYISERVRRALSREITNPDLDAAFYEFYQETCNQFKKLLHTKNDVLILSGEGILGLEAACASLIEPGDKVLVIDNGIFGKGFGDFASMYGGEVQFFQSDYESAVEVDKLQKFLETNHDFKLATLVHCETPSGITNPIDIICPMLKKYGILTVVDAVSSIGGEVLNTDAWKIDIVLGGSQKVLSAPPGLTFLSISEEAWKTILNRKTPIIGYYCNLSIWKNWYEDQWFPYTQPISDIYALRAAVDILLEDKKALERHAKIAQALRRSLIEAGIQLYPKDGFSNTVTTFMVPEGVSFRRIYEDMMKEHGIMIAGAFDFLKDKVIRIGHMGENCYEEKIYSTLKALDQVLKSHGILLKGELHKLFVAYV</sequence>
<dbReference type="Proteomes" id="UP000177894">
    <property type="component" value="Chromosome"/>
</dbReference>
<dbReference type="InterPro" id="IPR015421">
    <property type="entry name" value="PyrdxlP-dep_Trfase_major"/>
</dbReference>
<evidence type="ECO:0000313" key="13">
    <source>
        <dbReference type="Proteomes" id="UP000177894"/>
    </source>
</evidence>
<dbReference type="EMBL" id="CP020559">
    <property type="protein sequence ID" value="ARE86526.1"/>
    <property type="molecule type" value="Genomic_DNA"/>
</dbReference>
<keyword evidence="13" id="KW-1185">Reference proteome</keyword>
<dbReference type="GO" id="GO:0019265">
    <property type="term" value="P:glycine biosynthetic process, by transamination of glyoxylate"/>
    <property type="evidence" value="ECO:0007669"/>
    <property type="project" value="TreeGrafter"/>
</dbReference>
<evidence type="ECO:0000256" key="7">
    <source>
        <dbReference type="PIRSR" id="PIRSR000524-50"/>
    </source>
</evidence>
<feature type="modified residue" description="N6-(pyridoxal phosphate)lysine" evidence="7">
    <location>
        <position position="191"/>
    </location>
</feature>
<dbReference type="PIRSF" id="PIRSF000524">
    <property type="entry name" value="SPT"/>
    <property type="match status" value="1"/>
</dbReference>
<reference evidence="12 14" key="2">
    <citation type="submission" date="2017-03" db="EMBL/GenBank/DDBJ databases">
        <title>Complete sequence of Clostridium formicaceticum DSM 92.</title>
        <authorList>
            <person name="Poehlein A."/>
            <person name="Karl M."/>
            <person name="Bengelsdorf F.R."/>
            <person name="Duerre P."/>
            <person name="Daniel R."/>
        </authorList>
    </citation>
    <scope>NUCLEOTIDE SEQUENCE [LARGE SCALE GENOMIC DNA]</scope>
    <source>
        <strain evidence="12 14">DSM 92</strain>
    </source>
</reference>
<keyword evidence="3 11" id="KW-0032">Aminotransferase</keyword>
<evidence type="ECO:0000256" key="4">
    <source>
        <dbReference type="ARBA" id="ARBA00022679"/>
    </source>
</evidence>
<evidence type="ECO:0000256" key="6">
    <source>
        <dbReference type="PIRSR" id="PIRSR000524-1"/>
    </source>
</evidence>
<dbReference type="Pfam" id="PF00266">
    <property type="entry name" value="Aminotran_5"/>
    <property type="match status" value="1"/>
</dbReference>
<evidence type="ECO:0000256" key="2">
    <source>
        <dbReference type="ARBA" id="ARBA00009236"/>
    </source>
</evidence>
<dbReference type="InterPro" id="IPR015422">
    <property type="entry name" value="PyrdxlP-dep_Trfase_small"/>
</dbReference>
<name>A0AAC9RGK0_9CLOT</name>
<comment type="similarity">
    <text evidence="2 8">Belongs to the class-V pyridoxal-phosphate-dependent aminotransferase family.</text>
</comment>
<keyword evidence="5 7" id="KW-0663">Pyridoxal phosphate</keyword>
<dbReference type="FunFam" id="3.40.640.10:FF:000172">
    <property type="entry name" value="Pyridoxal phosphate-dependent aminotransferase"/>
    <property type="match status" value="1"/>
</dbReference>
<dbReference type="Gene3D" id="3.40.640.10">
    <property type="entry name" value="Type I PLP-dependent aspartate aminotransferase-like (Major domain)"/>
    <property type="match status" value="1"/>
</dbReference>
<dbReference type="InterPro" id="IPR020578">
    <property type="entry name" value="Aminotrans_V_PyrdxlP_BS"/>
</dbReference>
<evidence type="ECO:0000313" key="14">
    <source>
        <dbReference type="Proteomes" id="UP000192478"/>
    </source>
</evidence>
<organism evidence="12 14">
    <name type="scientific">Clostridium formicaceticum</name>
    <dbReference type="NCBI Taxonomy" id="1497"/>
    <lineage>
        <taxon>Bacteria</taxon>
        <taxon>Bacillati</taxon>
        <taxon>Bacillota</taxon>
        <taxon>Clostridia</taxon>
        <taxon>Eubacteriales</taxon>
        <taxon>Clostridiaceae</taxon>
        <taxon>Clostridium</taxon>
    </lineage>
</organism>
<dbReference type="GO" id="GO:0004760">
    <property type="term" value="F:L-serine-pyruvate transaminase activity"/>
    <property type="evidence" value="ECO:0007669"/>
    <property type="project" value="TreeGrafter"/>
</dbReference>
<evidence type="ECO:0000256" key="9">
    <source>
        <dbReference type="RuleBase" id="RU004504"/>
    </source>
</evidence>
<evidence type="ECO:0000313" key="11">
    <source>
        <dbReference type="EMBL" id="AOY76154.1"/>
    </source>
</evidence>
<evidence type="ECO:0000256" key="3">
    <source>
        <dbReference type="ARBA" id="ARBA00022576"/>
    </source>
</evidence>
<feature type="domain" description="Aminotransferase class V" evidence="10">
    <location>
        <begin position="30"/>
        <end position="321"/>
    </location>
</feature>
<dbReference type="InterPro" id="IPR000192">
    <property type="entry name" value="Aminotrans_V_dom"/>
</dbReference>
<dbReference type="InterPro" id="IPR024169">
    <property type="entry name" value="SP_NH2Trfase/AEP_transaminase"/>
</dbReference>
<reference evidence="11 13" key="1">
    <citation type="submission" date="2016-10" db="EMBL/GenBank/DDBJ databases">
        <title>Complete Genome Sequence of Acetogen Clostridium formicoaceticum ATCC 27076.</title>
        <authorList>
            <person name="Bao T."/>
            <person name="Cheng C."/>
            <person name="Zhao J."/>
            <person name="Yang S.-T."/>
            <person name="Wang J."/>
            <person name="Wang M."/>
        </authorList>
    </citation>
    <scope>NUCLEOTIDE SEQUENCE [LARGE SCALE GENOMIC DNA]</scope>
    <source>
        <strain evidence="11 13">ATCC 27076</strain>
    </source>
</reference>
<proteinExistence type="inferred from homology"/>
<dbReference type="SUPFAM" id="SSF53383">
    <property type="entry name" value="PLP-dependent transferases"/>
    <property type="match status" value="1"/>
</dbReference>
<dbReference type="Gene3D" id="3.90.1150.10">
    <property type="entry name" value="Aspartate Aminotransferase, domain 1"/>
    <property type="match status" value="1"/>
</dbReference>
<dbReference type="PANTHER" id="PTHR21152">
    <property type="entry name" value="AMINOTRANSFERASE CLASS V"/>
    <property type="match status" value="1"/>
</dbReference>